<sequence length="165" mass="18287">MIINVNLSGCIELPYIPDYIRRKGNVTNTVDEKGSDKAFVILEGINYGFIEGIKVIQIELLQKLTNNSGKEIDPRVALDVTNRQMEFVKKIWRDNVVGFRGLFDQSGSLVTKEMVERDAVLLQDMLSNLAVEINNMSDTLKVEGASKKSSLPCTISSNGTTTSKS</sequence>
<proteinExistence type="predicted"/>
<keyword evidence="1" id="KW-0614">Plasmid</keyword>
<dbReference type="AlphaFoldDB" id="A0A172XCY3"/>
<dbReference type="RefSeq" id="WP_119024397.1">
    <property type="nucleotide sequence ID" value="NZ_CP015631.1"/>
</dbReference>
<evidence type="ECO:0000313" key="2">
    <source>
        <dbReference type="Proteomes" id="UP000264231"/>
    </source>
</evidence>
<reference evidence="1 2" key="1">
    <citation type="submission" date="2016-05" db="EMBL/GenBank/DDBJ databases">
        <title>Chromosome and linear plasmid sequence of a 2015 human isolate of tick-borne relapsing fever spirochete, Borrelia turicatae.</title>
        <authorList>
            <person name="Kingry L.C."/>
            <person name="Dhwani B."/>
            <person name="Replogle A."/>
            <person name="Sexton C."/>
            <person name="Rowe L."/>
            <person name="Stermole B.M."/>
            <person name="Christensen A.M."/>
            <person name="Schriefer M.E."/>
        </authorList>
    </citation>
    <scope>NUCLEOTIDE SEQUENCE [LARGE SCALE GENOMIC DNA]</scope>
    <source>
        <strain evidence="1 2">BTE5EL</strain>
        <plasmid evidence="1 2">lp24</plasmid>
    </source>
</reference>
<name>A0A172XCY3_BORTU</name>
<geneLocation type="plasmid" evidence="1 2">
    <name>lp24</name>
</geneLocation>
<dbReference type="Proteomes" id="UP000264231">
    <property type="component" value="Plasmid lp24"/>
</dbReference>
<dbReference type="EMBL" id="CP015631">
    <property type="protein sequence ID" value="ANF34483.1"/>
    <property type="molecule type" value="Genomic_DNA"/>
</dbReference>
<evidence type="ECO:0000313" key="1">
    <source>
        <dbReference type="EMBL" id="ANF34483.1"/>
    </source>
</evidence>
<accession>A0A172XCY3</accession>
<gene>
    <name evidence="1" type="ORF">A7978_06030</name>
</gene>
<organism evidence="1 2">
    <name type="scientific">Borrelia turicatae</name>
    <dbReference type="NCBI Taxonomy" id="142"/>
    <lineage>
        <taxon>Bacteria</taxon>
        <taxon>Pseudomonadati</taxon>
        <taxon>Spirochaetota</taxon>
        <taxon>Spirochaetia</taxon>
        <taxon>Spirochaetales</taxon>
        <taxon>Borreliaceae</taxon>
        <taxon>Borrelia</taxon>
    </lineage>
</organism>
<protein>
    <submittedName>
        <fullName evidence="1">Uncharacterized protein</fullName>
    </submittedName>
</protein>